<dbReference type="PANTHER" id="PTHR11071:SF561">
    <property type="entry name" value="PEPTIDYL-PROLYL CIS-TRANS ISOMERASE D-RELATED"/>
    <property type="match status" value="1"/>
</dbReference>
<dbReference type="AlphaFoldDB" id="R7Q2L3"/>
<dbReference type="STRING" id="2769.R7Q2L3"/>
<dbReference type="GO" id="GO:0003755">
    <property type="term" value="F:peptidyl-prolyl cis-trans isomerase activity"/>
    <property type="evidence" value="ECO:0007669"/>
    <property type="project" value="UniProtKB-UniRule"/>
</dbReference>
<evidence type="ECO:0000313" key="6">
    <source>
        <dbReference type="EMBL" id="CDF32123.1"/>
    </source>
</evidence>
<evidence type="ECO:0000256" key="2">
    <source>
        <dbReference type="ARBA" id="ARBA00023110"/>
    </source>
</evidence>
<evidence type="ECO:0000256" key="3">
    <source>
        <dbReference type="ARBA" id="ARBA00023235"/>
    </source>
</evidence>
<dbReference type="Proteomes" id="UP000012073">
    <property type="component" value="Unassembled WGS sequence"/>
</dbReference>
<dbReference type="KEGG" id="ccp:CHC_T00008599001"/>
<dbReference type="RefSeq" id="XP_005711788.1">
    <property type="nucleotide sequence ID" value="XM_005711731.1"/>
</dbReference>
<gene>
    <name evidence="6" type="ORF">CHC_T00008599001</name>
</gene>
<dbReference type="PROSITE" id="PS50072">
    <property type="entry name" value="CSA_PPIASE_2"/>
    <property type="match status" value="1"/>
</dbReference>
<keyword evidence="2 4" id="KW-0697">Rotamase</keyword>
<dbReference type="PROSITE" id="PS00170">
    <property type="entry name" value="CSA_PPIASE_1"/>
    <property type="match status" value="1"/>
</dbReference>
<feature type="domain" description="PPIase cyclophilin-type" evidence="5">
    <location>
        <begin position="25"/>
        <end position="182"/>
    </location>
</feature>
<dbReference type="PRINTS" id="PR00153">
    <property type="entry name" value="CSAPPISMRASE"/>
</dbReference>
<dbReference type="Gene3D" id="2.40.100.10">
    <property type="entry name" value="Cyclophilin-like"/>
    <property type="match status" value="1"/>
</dbReference>
<dbReference type="EC" id="5.2.1.8" evidence="4"/>
<dbReference type="InterPro" id="IPR024936">
    <property type="entry name" value="Cyclophilin-type_PPIase"/>
</dbReference>
<evidence type="ECO:0000256" key="1">
    <source>
        <dbReference type="ARBA" id="ARBA00000971"/>
    </source>
</evidence>
<dbReference type="Gramene" id="CDF32123">
    <property type="protein sequence ID" value="CDF32123"/>
    <property type="gene ID" value="CHC_T00008599001"/>
</dbReference>
<dbReference type="GO" id="GO:0016018">
    <property type="term" value="F:cyclosporin A binding"/>
    <property type="evidence" value="ECO:0007669"/>
    <property type="project" value="TreeGrafter"/>
</dbReference>
<evidence type="ECO:0000259" key="5">
    <source>
        <dbReference type="PROSITE" id="PS50072"/>
    </source>
</evidence>
<evidence type="ECO:0000256" key="4">
    <source>
        <dbReference type="RuleBase" id="RU363019"/>
    </source>
</evidence>
<keyword evidence="3 4" id="KW-0413">Isomerase</keyword>
<dbReference type="SUPFAM" id="SSF50891">
    <property type="entry name" value="Cyclophilin-like"/>
    <property type="match status" value="1"/>
</dbReference>
<keyword evidence="7" id="KW-1185">Reference proteome</keyword>
<evidence type="ECO:0000313" key="7">
    <source>
        <dbReference type="Proteomes" id="UP000012073"/>
    </source>
</evidence>
<dbReference type="FunFam" id="2.40.100.10:FF:000001">
    <property type="entry name" value="Peptidyl-prolyl cis-trans isomerase"/>
    <property type="match status" value="1"/>
</dbReference>
<dbReference type="EMBL" id="HG001459">
    <property type="protein sequence ID" value="CDF32123.1"/>
    <property type="molecule type" value="Genomic_DNA"/>
</dbReference>
<name>R7Q2L3_CHOCR</name>
<dbReference type="InterPro" id="IPR029000">
    <property type="entry name" value="Cyclophilin-like_dom_sf"/>
</dbReference>
<dbReference type="PANTHER" id="PTHR11071">
    <property type="entry name" value="PEPTIDYL-PROLYL CIS-TRANS ISOMERASE"/>
    <property type="match status" value="1"/>
</dbReference>
<dbReference type="InterPro" id="IPR002130">
    <property type="entry name" value="Cyclophilin-type_PPIase_dom"/>
</dbReference>
<dbReference type="PhylomeDB" id="R7Q2L3"/>
<dbReference type="OrthoDB" id="3423at2759"/>
<dbReference type="OMA" id="CTHSASN"/>
<reference evidence="7" key="1">
    <citation type="journal article" date="2013" name="Proc. Natl. Acad. Sci. U.S.A.">
        <title>Genome structure and metabolic features in the red seaweed Chondrus crispus shed light on evolution of the Archaeplastida.</title>
        <authorList>
            <person name="Collen J."/>
            <person name="Porcel B."/>
            <person name="Carre W."/>
            <person name="Ball S.G."/>
            <person name="Chaparro C."/>
            <person name="Tonon T."/>
            <person name="Barbeyron T."/>
            <person name="Michel G."/>
            <person name="Noel B."/>
            <person name="Valentin K."/>
            <person name="Elias M."/>
            <person name="Artiguenave F."/>
            <person name="Arun A."/>
            <person name="Aury J.M."/>
            <person name="Barbosa-Neto J.F."/>
            <person name="Bothwell J.H."/>
            <person name="Bouget F.Y."/>
            <person name="Brillet L."/>
            <person name="Cabello-Hurtado F."/>
            <person name="Capella-Gutierrez S."/>
            <person name="Charrier B."/>
            <person name="Cladiere L."/>
            <person name="Cock J.M."/>
            <person name="Coelho S.M."/>
            <person name="Colleoni C."/>
            <person name="Czjzek M."/>
            <person name="Da Silva C."/>
            <person name="Delage L."/>
            <person name="Denoeud F."/>
            <person name="Deschamps P."/>
            <person name="Dittami S.M."/>
            <person name="Gabaldon T."/>
            <person name="Gachon C.M."/>
            <person name="Groisillier A."/>
            <person name="Herve C."/>
            <person name="Jabbari K."/>
            <person name="Katinka M."/>
            <person name="Kloareg B."/>
            <person name="Kowalczyk N."/>
            <person name="Labadie K."/>
            <person name="Leblanc C."/>
            <person name="Lopez P.J."/>
            <person name="McLachlan D.H."/>
            <person name="Meslet-Cladiere L."/>
            <person name="Moustafa A."/>
            <person name="Nehr Z."/>
            <person name="Nyvall Collen P."/>
            <person name="Panaud O."/>
            <person name="Partensky F."/>
            <person name="Poulain J."/>
            <person name="Rensing S.A."/>
            <person name="Rousvoal S."/>
            <person name="Samson G."/>
            <person name="Symeonidi A."/>
            <person name="Weissenbach J."/>
            <person name="Zambounis A."/>
            <person name="Wincker P."/>
            <person name="Boyen C."/>
        </authorList>
    </citation>
    <scope>NUCLEOTIDE SEQUENCE [LARGE SCALE GENOMIC DNA]</scope>
    <source>
        <strain evidence="7">cv. Stackhouse</strain>
    </source>
</reference>
<comment type="similarity">
    <text evidence="4">Belongs to the cyclophilin-type PPIase family.</text>
</comment>
<dbReference type="Pfam" id="PF00160">
    <property type="entry name" value="Pro_isomerase"/>
    <property type="match status" value="1"/>
</dbReference>
<dbReference type="GO" id="GO:0006457">
    <property type="term" value="P:protein folding"/>
    <property type="evidence" value="ECO:0007669"/>
    <property type="project" value="InterPro"/>
</dbReference>
<organism evidence="6 7">
    <name type="scientific">Chondrus crispus</name>
    <name type="common">Carrageen Irish moss</name>
    <name type="synonym">Polymorpha crispa</name>
    <dbReference type="NCBI Taxonomy" id="2769"/>
    <lineage>
        <taxon>Eukaryota</taxon>
        <taxon>Rhodophyta</taxon>
        <taxon>Florideophyceae</taxon>
        <taxon>Rhodymeniophycidae</taxon>
        <taxon>Gigartinales</taxon>
        <taxon>Gigartinaceae</taxon>
        <taxon>Chondrus</taxon>
    </lineage>
</organism>
<dbReference type="GeneID" id="17319494"/>
<dbReference type="GO" id="GO:0005737">
    <property type="term" value="C:cytoplasm"/>
    <property type="evidence" value="ECO:0007669"/>
    <property type="project" value="TreeGrafter"/>
</dbReference>
<proteinExistence type="inferred from homology"/>
<dbReference type="PIRSF" id="PIRSF001467">
    <property type="entry name" value="Peptidylpro_ismrse"/>
    <property type="match status" value="1"/>
</dbReference>
<comment type="function">
    <text evidence="4">PPIases accelerate the folding of proteins. It catalyzes the cis-trans isomerization of proline imidic peptide bonds in oligopeptides.</text>
</comment>
<accession>R7Q2L3</accession>
<comment type="catalytic activity">
    <reaction evidence="1 4">
        <text>[protein]-peptidylproline (omega=180) = [protein]-peptidylproline (omega=0)</text>
        <dbReference type="Rhea" id="RHEA:16237"/>
        <dbReference type="Rhea" id="RHEA-COMP:10747"/>
        <dbReference type="Rhea" id="RHEA-COMP:10748"/>
        <dbReference type="ChEBI" id="CHEBI:83833"/>
        <dbReference type="ChEBI" id="CHEBI:83834"/>
        <dbReference type="EC" id="5.2.1.8"/>
    </reaction>
</comment>
<dbReference type="InterPro" id="IPR020892">
    <property type="entry name" value="Cyclophilin-type_PPIase_CS"/>
</dbReference>
<sequence>MRPASASGNGEMADPADAKVTSKVFFDVTIGGETAGKIVIGLFGDDLPKTVRNFEALATGEEGFGFRDSIVHRSIKGFMAQGGDFTKANGTGGKSIYGGNFKDEGFKFSHTSAGLLSMANAGPDTNGSQFFITYAKTPWLDGKHVLFGRVIEGMETLRKIESTKTGARDMPVSQVKFTNTGIVEE</sequence>
<protein>
    <recommendedName>
        <fullName evidence="4">Peptidyl-prolyl cis-trans isomerase</fullName>
        <shortName evidence="4">PPIase</shortName>
        <ecNumber evidence="4">5.2.1.8</ecNumber>
    </recommendedName>
</protein>